<evidence type="ECO:0000313" key="2">
    <source>
        <dbReference type="EMBL" id="GBM69466.1"/>
    </source>
</evidence>
<protein>
    <submittedName>
        <fullName evidence="2">Uncharacterized protein</fullName>
    </submittedName>
</protein>
<organism evidence="2 3">
    <name type="scientific">Araneus ventricosus</name>
    <name type="common">Orbweaver spider</name>
    <name type="synonym">Epeira ventricosa</name>
    <dbReference type="NCBI Taxonomy" id="182803"/>
    <lineage>
        <taxon>Eukaryota</taxon>
        <taxon>Metazoa</taxon>
        <taxon>Ecdysozoa</taxon>
        <taxon>Arthropoda</taxon>
        <taxon>Chelicerata</taxon>
        <taxon>Arachnida</taxon>
        <taxon>Araneae</taxon>
        <taxon>Araneomorphae</taxon>
        <taxon>Entelegynae</taxon>
        <taxon>Araneoidea</taxon>
        <taxon>Araneidae</taxon>
        <taxon>Araneus</taxon>
    </lineage>
</organism>
<feature type="compositionally biased region" description="Basic and acidic residues" evidence="1">
    <location>
        <begin position="94"/>
        <end position="103"/>
    </location>
</feature>
<feature type="region of interest" description="Disordered" evidence="1">
    <location>
        <begin position="76"/>
        <end position="103"/>
    </location>
</feature>
<accession>A0A4Y2HWY4</accession>
<evidence type="ECO:0000313" key="3">
    <source>
        <dbReference type="Proteomes" id="UP000499080"/>
    </source>
</evidence>
<dbReference type="Proteomes" id="UP000499080">
    <property type="component" value="Unassembled WGS sequence"/>
</dbReference>
<evidence type="ECO:0000256" key="1">
    <source>
        <dbReference type="SAM" id="MobiDB-lite"/>
    </source>
</evidence>
<dbReference type="EMBL" id="BGPR01002196">
    <property type="protein sequence ID" value="GBM69466.1"/>
    <property type="molecule type" value="Genomic_DNA"/>
</dbReference>
<name>A0A4Y2HWY4_ARAVE</name>
<sequence>MTGTDLFANTPHDLLMCYLKKERPQPPPSLLLGFEPAQSCPRFERVMSEQKVPQSVEKRIVTILLVAKTKTEIQTKRAPMTSFRSKRSHVTLRANEKRPQSKR</sequence>
<reference evidence="2 3" key="1">
    <citation type="journal article" date="2019" name="Sci. Rep.">
        <title>Orb-weaving spider Araneus ventricosus genome elucidates the spidroin gene catalogue.</title>
        <authorList>
            <person name="Kono N."/>
            <person name="Nakamura H."/>
            <person name="Ohtoshi R."/>
            <person name="Moran D.A.P."/>
            <person name="Shinohara A."/>
            <person name="Yoshida Y."/>
            <person name="Fujiwara M."/>
            <person name="Mori M."/>
            <person name="Tomita M."/>
            <person name="Arakawa K."/>
        </authorList>
    </citation>
    <scope>NUCLEOTIDE SEQUENCE [LARGE SCALE GENOMIC DNA]</scope>
</reference>
<dbReference type="AlphaFoldDB" id="A0A4Y2HWY4"/>
<proteinExistence type="predicted"/>
<gene>
    <name evidence="2" type="ORF">AVEN_168310_1</name>
</gene>
<keyword evidence="3" id="KW-1185">Reference proteome</keyword>
<comment type="caution">
    <text evidence="2">The sequence shown here is derived from an EMBL/GenBank/DDBJ whole genome shotgun (WGS) entry which is preliminary data.</text>
</comment>